<evidence type="ECO:0000256" key="1">
    <source>
        <dbReference type="SAM" id="MobiDB-lite"/>
    </source>
</evidence>
<feature type="compositionally biased region" description="Polar residues" evidence="1">
    <location>
        <begin position="51"/>
        <end position="60"/>
    </location>
</feature>
<comment type="caution">
    <text evidence="2">The sequence shown here is derived from an EMBL/GenBank/DDBJ whole genome shotgun (WGS) entry which is preliminary data.</text>
</comment>
<feature type="region of interest" description="Disordered" evidence="1">
    <location>
        <begin position="28"/>
        <end position="69"/>
    </location>
</feature>
<evidence type="ECO:0000313" key="3">
    <source>
        <dbReference type="Proteomes" id="UP000469558"/>
    </source>
</evidence>
<dbReference type="EMBL" id="QGMK01000064">
    <property type="protein sequence ID" value="TVY84668.1"/>
    <property type="molecule type" value="Genomic_DNA"/>
</dbReference>
<keyword evidence="3" id="KW-1185">Reference proteome</keyword>
<name>A0A8T9CGF6_9HELO</name>
<dbReference type="OrthoDB" id="9999611at2759"/>
<protein>
    <recommendedName>
        <fullName evidence="4">CsbD-like domain-containing protein</fullName>
    </recommendedName>
</protein>
<evidence type="ECO:0000313" key="2">
    <source>
        <dbReference type="EMBL" id="TVY84668.1"/>
    </source>
</evidence>
<feature type="compositionally biased region" description="Basic and acidic residues" evidence="1">
    <location>
        <begin position="33"/>
        <end position="50"/>
    </location>
</feature>
<sequence length="94" mass="9594">MASNNQPSMISGHATYAKGYAEETIGNVTGSKEWQESGKKDAQAGIDEMKSASQNSTSEPAASGIGGKVEELAGKAAGCEGMEKEGAERQAKAA</sequence>
<reference evidence="2 3" key="1">
    <citation type="submission" date="2018-05" db="EMBL/GenBank/DDBJ databases">
        <title>Genome sequencing and assembly of the regulated plant pathogen Lachnellula willkommii and related sister species for the development of diagnostic species identification markers.</title>
        <authorList>
            <person name="Giroux E."/>
            <person name="Bilodeau G."/>
        </authorList>
    </citation>
    <scope>NUCLEOTIDE SEQUENCE [LARGE SCALE GENOMIC DNA]</scope>
    <source>
        <strain evidence="2 3">CBS 268.59</strain>
    </source>
</reference>
<gene>
    <name evidence="2" type="ORF">LSUE1_G000930</name>
</gene>
<dbReference type="Proteomes" id="UP000469558">
    <property type="component" value="Unassembled WGS sequence"/>
</dbReference>
<dbReference type="AlphaFoldDB" id="A0A8T9CGF6"/>
<organism evidence="2 3">
    <name type="scientific">Lachnellula suecica</name>
    <dbReference type="NCBI Taxonomy" id="602035"/>
    <lineage>
        <taxon>Eukaryota</taxon>
        <taxon>Fungi</taxon>
        <taxon>Dikarya</taxon>
        <taxon>Ascomycota</taxon>
        <taxon>Pezizomycotina</taxon>
        <taxon>Leotiomycetes</taxon>
        <taxon>Helotiales</taxon>
        <taxon>Lachnaceae</taxon>
        <taxon>Lachnellula</taxon>
    </lineage>
</organism>
<evidence type="ECO:0008006" key="4">
    <source>
        <dbReference type="Google" id="ProtNLM"/>
    </source>
</evidence>
<proteinExistence type="predicted"/>
<accession>A0A8T9CGF6</accession>